<keyword evidence="1" id="KW-1133">Transmembrane helix</keyword>
<feature type="transmembrane region" description="Helical" evidence="1">
    <location>
        <begin position="140"/>
        <end position="160"/>
    </location>
</feature>
<evidence type="ECO:0000313" key="2">
    <source>
        <dbReference type="EMBL" id="AOY87134.1"/>
    </source>
</evidence>
<dbReference type="STRING" id="1874317.BKP64_02465"/>
<dbReference type="KEGG" id="msq:BKP64_02465"/>
<dbReference type="EMBL" id="CP017715">
    <property type="protein sequence ID" value="AOY87134.1"/>
    <property type="molecule type" value="Genomic_DNA"/>
</dbReference>
<reference evidence="2 3" key="1">
    <citation type="submission" date="2016-10" db="EMBL/GenBank/DDBJ databases">
        <title>Marinobacter salinus sp. nov., a moderately halophilic bacterium isolated from a tidal flat environment.</title>
        <authorList>
            <person name="Park S.-J."/>
        </authorList>
    </citation>
    <scope>NUCLEOTIDE SEQUENCE [LARGE SCALE GENOMIC DNA]</scope>
    <source>
        <strain evidence="2 3">Hb8</strain>
    </source>
</reference>
<keyword evidence="1" id="KW-0812">Transmembrane</keyword>
<keyword evidence="3" id="KW-1185">Reference proteome</keyword>
<dbReference type="AlphaFoldDB" id="A0A1D9GHX7"/>
<feature type="transmembrane region" description="Helical" evidence="1">
    <location>
        <begin position="245"/>
        <end position="269"/>
    </location>
</feature>
<keyword evidence="1" id="KW-0472">Membrane</keyword>
<feature type="transmembrane region" description="Helical" evidence="1">
    <location>
        <begin position="12"/>
        <end position="36"/>
    </location>
</feature>
<feature type="transmembrane region" description="Helical" evidence="1">
    <location>
        <begin position="82"/>
        <end position="103"/>
    </location>
</feature>
<feature type="transmembrane region" description="Helical" evidence="1">
    <location>
        <begin position="371"/>
        <end position="391"/>
    </location>
</feature>
<feature type="transmembrane region" description="Helical" evidence="1">
    <location>
        <begin position="166"/>
        <end position="184"/>
    </location>
</feature>
<gene>
    <name evidence="2" type="ORF">BKP64_02465</name>
</gene>
<evidence type="ECO:0000256" key="1">
    <source>
        <dbReference type="SAM" id="Phobius"/>
    </source>
</evidence>
<organism evidence="2 3">
    <name type="scientific">Marinobacter salinus</name>
    <dbReference type="NCBI Taxonomy" id="1874317"/>
    <lineage>
        <taxon>Bacteria</taxon>
        <taxon>Pseudomonadati</taxon>
        <taxon>Pseudomonadota</taxon>
        <taxon>Gammaproteobacteria</taxon>
        <taxon>Pseudomonadales</taxon>
        <taxon>Marinobacteraceae</taxon>
        <taxon>Marinobacter</taxon>
    </lineage>
</organism>
<feature type="transmembrane region" description="Helical" evidence="1">
    <location>
        <begin position="281"/>
        <end position="302"/>
    </location>
</feature>
<dbReference type="RefSeq" id="WP_070965562.1">
    <property type="nucleotide sequence ID" value="NZ_CP017715.1"/>
</dbReference>
<protein>
    <submittedName>
        <fullName evidence="2">Uncharacterized protein</fullName>
    </submittedName>
</protein>
<proteinExistence type="predicted"/>
<name>A0A1D9GHX7_9GAMM</name>
<dbReference type="Proteomes" id="UP000177445">
    <property type="component" value="Chromosome"/>
</dbReference>
<feature type="transmembrane region" description="Helical" evidence="1">
    <location>
        <begin position="347"/>
        <end position="365"/>
    </location>
</feature>
<evidence type="ECO:0000313" key="3">
    <source>
        <dbReference type="Proteomes" id="UP000177445"/>
    </source>
</evidence>
<feature type="transmembrane region" description="Helical" evidence="1">
    <location>
        <begin position="109"/>
        <end position="128"/>
    </location>
</feature>
<accession>A0A1D9GHX7</accession>
<feature type="transmembrane region" description="Helical" evidence="1">
    <location>
        <begin position="314"/>
        <end position="340"/>
    </location>
</feature>
<feature type="transmembrane region" description="Helical" evidence="1">
    <location>
        <begin position="216"/>
        <end position="233"/>
    </location>
</feature>
<sequence length="396" mass="45823">MQETLPVGKKKLFELILRFFGASTRPLAISVAIVYMPGVTKAYFAMVYLSPLLFKLCSLSDLVQYRRLIKSPASFQRISHRYFSVVISRIIFAIIIIFPFSIATETLKIWAAISLFCITDSYLMFSEIRYLLSGDTLRSAIYLVCSRIFQVASLSLTFYFLKDFLFFSASYFWIVLVFVSLVHLRSGYKDYDFKALFRYIRKKNNIFSYLGQLRKASVEIISLVFFISTPTLISFAEPSNEVSKYYVIGFSLCSFVIMVFRVLFFNSRVKYYIGSGVEKNYIVYAWVFVALLMAMALLLGYALSGFFDISLFELVLIVLIFGVFVFIQLVNQVMVFYLSARSVNRNYILVSLLLVSMMSALFFYLQRSAFYLELSVLLPAIFSITVSCIFYRKFKR</sequence>